<organism evidence="11 12">
    <name type="scientific">Orchesella cincta</name>
    <name type="common">Springtail</name>
    <name type="synonym">Podura cincta</name>
    <dbReference type="NCBI Taxonomy" id="48709"/>
    <lineage>
        <taxon>Eukaryota</taxon>
        <taxon>Metazoa</taxon>
        <taxon>Ecdysozoa</taxon>
        <taxon>Arthropoda</taxon>
        <taxon>Hexapoda</taxon>
        <taxon>Collembola</taxon>
        <taxon>Entomobryomorpha</taxon>
        <taxon>Entomobryoidea</taxon>
        <taxon>Orchesellidae</taxon>
        <taxon>Orchesellinae</taxon>
        <taxon>Orchesella</taxon>
    </lineage>
</organism>
<evidence type="ECO:0000256" key="3">
    <source>
        <dbReference type="ARBA" id="ARBA00022676"/>
    </source>
</evidence>
<evidence type="ECO:0000256" key="8">
    <source>
        <dbReference type="ARBA" id="ARBA00023034"/>
    </source>
</evidence>
<gene>
    <name evidence="11" type="ORF">Ocin01_00930</name>
</gene>
<dbReference type="EMBL" id="LJIJ01000017">
    <property type="protein sequence ID" value="ODN05752.1"/>
    <property type="molecule type" value="Genomic_DNA"/>
</dbReference>
<dbReference type="STRING" id="48709.A0A1D2NKI8"/>
<name>A0A1D2NKI8_ORCCI</name>
<dbReference type="GO" id="GO:0000139">
    <property type="term" value="C:Golgi membrane"/>
    <property type="evidence" value="ECO:0007669"/>
    <property type="project" value="UniProtKB-SubCell"/>
</dbReference>
<dbReference type="GO" id="GO:0016758">
    <property type="term" value="F:hexosyltransferase activity"/>
    <property type="evidence" value="ECO:0007669"/>
    <property type="project" value="InterPro"/>
</dbReference>
<keyword evidence="5 10" id="KW-0812">Transmembrane</keyword>
<reference evidence="11 12" key="1">
    <citation type="journal article" date="2016" name="Genome Biol. Evol.">
        <title>Gene Family Evolution Reflects Adaptation to Soil Environmental Stressors in the Genome of the Collembolan Orchesella cincta.</title>
        <authorList>
            <person name="Faddeeva-Vakhrusheva A."/>
            <person name="Derks M.F."/>
            <person name="Anvar S.Y."/>
            <person name="Agamennone V."/>
            <person name="Suring W."/>
            <person name="Smit S."/>
            <person name="van Straalen N.M."/>
            <person name="Roelofs D."/>
        </authorList>
    </citation>
    <scope>NUCLEOTIDE SEQUENCE [LARGE SCALE GENOMIC DNA]</scope>
    <source>
        <tissue evidence="11">Mixed pool</tissue>
    </source>
</reference>
<evidence type="ECO:0000313" key="12">
    <source>
        <dbReference type="Proteomes" id="UP000094527"/>
    </source>
</evidence>
<keyword evidence="12" id="KW-1185">Reference proteome</keyword>
<evidence type="ECO:0000256" key="2">
    <source>
        <dbReference type="ARBA" id="ARBA00008661"/>
    </source>
</evidence>
<dbReference type="PANTHER" id="PTHR11214">
    <property type="entry name" value="BETA-1,3-N-ACETYLGLUCOSAMINYLTRANSFERASE"/>
    <property type="match status" value="1"/>
</dbReference>
<comment type="subcellular location">
    <subcellularLocation>
        <location evidence="1 10">Golgi apparatus membrane</location>
        <topology evidence="1 10">Single-pass type II membrane protein</topology>
    </subcellularLocation>
</comment>
<sequence>MAAIQLHRKYLKCILIISALISVFLVFFQLNLPPASSQITEINQHRHDYNVFTLTNSLSSEVPRNLMGLDVRYVINNPICDSTGKDSSDIFMLILITSYVGDVKLRRKLRAILPQSQLDEINTKRLFLLARPPPSFQTRDYKYADVTMKEIQGENLEFHDILMGDFIESYKNLTYKHLMGLEWAATFCENARFVLKQDDDIAVDYFQLSNMLNGTELGNELSSQFSPKIYGKVLENQEVVRDPELKWFTTREQYPDSSYPPFVSGWAYVTTIPAIQELIMASQSSKYFFIDDAFITGILREKTAVSLVDMRDHFTTFKGQLLCCVSVPTFAKSKNNEPYWCDYIVGPSNDDLELMEIYQRHSQYCYTSKLCRRRDENELLSRKCVITGNMKVQDFSQSWGKGGSQGTWKPMAVIRKQ</sequence>
<evidence type="ECO:0000256" key="5">
    <source>
        <dbReference type="ARBA" id="ARBA00022692"/>
    </source>
</evidence>
<keyword evidence="3 10" id="KW-0328">Glycosyltransferase</keyword>
<dbReference type="EC" id="2.4.1.-" evidence="10"/>
<evidence type="ECO:0000256" key="10">
    <source>
        <dbReference type="RuleBase" id="RU363063"/>
    </source>
</evidence>
<keyword evidence="7 10" id="KW-1133">Transmembrane helix</keyword>
<dbReference type="GO" id="GO:0006493">
    <property type="term" value="P:protein O-linked glycosylation"/>
    <property type="evidence" value="ECO:0007669"/>
    <property type="project" value="TreeGrafter"/>
</dbReference>
<dbReference type="InterPro" id="IPR002659">
    <property type="entry name" value="Glyco_trans_31"/>
</dbReference>
<keyword evidence="8 10" id="KW-0333">Golgi apparatus</keyword>
<dbReference type="Proteomes" id="UP000094527">
    <property type="component" value="Unassembled WGS sequence"/>
</dbReference>
<keyword evidence="6 10" id="KW-0735">Signal-anchor</keyword>
<evidence type="ECO:0000256" key="9">
    <source>
        <dbReference type="ARBA" id="ARBA00023136"/>
    </source>
</evidence>
<evidence type="ECO:0000256" key="4">
    <source>
        <dbReference type="ARBA" id="ARBA00022679"/>
    </source>
</evidence>
<comment type="similarity">
    <text evidence="2 10">Belongs to the glycosyltransferase 31 family.</text>
</comment>
<protein>
    <recommendedName>
        <fullName evidence="10">Hexosyltransferase</fullName>
        <ecNumber evidence="10">2.4.1.-</ecNumber>
    </recommendedName>
</protein>
<dbReference type="OMA" id="FVLKQDD"/>
<evidence type="ECO:0000256" key="1">
    <source>
        <dbReference type="ARBA" id="ARBA00004323"/>
    </source>
</evidence>
<comment type="caution">
    <text evidence="11">The sequence shown here is derived from an EMBL/GenBank/DDBJ whole genome shotgun (WGS) entry which is preliminary data.</text>
</comment>
<dbReference type="Gene3D" id="3.90.550.50">
    <property type="match status" value="1"/>
</dbReference>
<evidence type="ECO:0000256" key="6">
    <source>
        <dbReference type="ARBA" id="ARBA00022968"/>
    </source>
</evidence>
<feature type="transmembrane region" description="Helical" evidence="10">
    <location>
        <begin position="12"/>
        <end position="30"/>
    </location>
</feature>
<evidence type="ECO:0000256" key="7">
    <source>
        <dbReference type="ARBA" id="ARBA00022989"/>
    </source>
</evidence>
<dbReference type="OrthoDB" id="2139606at2759"/>
<dbReference type="PANTHER" id="PTHR11214:SF235">
    <property type="entry name" value="HEXOSYLTRANSFERASE"/>
    <property type="match status" value="1"/>
</dbReference>
<keyword evidence="9 10" id="KW-0472">Membrane</keyword>
<evidence type="ECO:0000313" key="11">
    <source>
        <dbReference type="EMBL" id="ODN05752.1"/>
    </source>
</evidence>
<proteinExistence type="inferred from homology"/>
<accession>A0A1D2NKI8</accession>
<keyword evidence="4 11" id="KW-0808">Transferase</keyword>
<dbReference type="AlphaFoldDB" id="A0A1D2NKI8"/>
<dbReference type="Pfam" id="PF01762">
    <property type="entry name" value="Galactosyl_T"/>
    <property type="match status" value="1"/>
</dbReference>